<keyword evidence="1" id="KW-0732">Signal</keyword>
<name>A0ABR1W1G0_9PEZI</name>
<keyword evidence="3" id="KW-1185">Reference proteome</keyword>
<dbReference type="RefSeq" id="XP_066719209.1">
    <property type="nucleotide sequence ID" value="XM_066854931.1"/>
</dbReference>
<feature type="signal peptide" evidence="1">
    <location>
        <begin position="1"/>
        <end position="21"/>
    </location>
</feature>
<protein>
    <recommendedName>
        <fullName evidence="4">Secreted protein</fullName>
    </recommendedName>
</protein>
<organism evidence="2 3">
    <name type="scientific">Apiospora phragmitis</name>
    <dbReference type="NCBI Taxonomy" id="2905665"/>
    <lineage>
        <taxon>Eukaryota</taxon>
        <taxon>Fungi</taxon>
        <taxon>Dikarya</taxon>
        <taxon>Ascomycota</taxon>
        <taxon>Pezizomycotina</taxon>
        <taxon>Sordariomycetes</taxon>
        <taxon>Xylariomycetidae</taxon>
        <taxon>Amphisphaeriales</taxon>
        <taxon>Apiosporaceae</taxon>
        <taxon>Apiospora</taxon>
    </lineage>
</organism>
<reference evidence="2 3" key="1">
    <citation type="submission" date="2023-01" db="EMBL/GenBank/DDBJ databases">
        <title>Analysis of 21 Apiospora genomes using comparative genomics revels a genus with tremendous synthesis potential of carbohydrate active enzymes and secondary metabolites.</title>
        <authorList>
            <person name="Sorensen T."/>
        </authorList>
    </citation>
    <scope>NUCLEOTIDE SEQUENCE [LARGE SCALE GENOMIC DNA]</scope>
    <source>
        <strain evidence="2 3">CBS 135458</strain>
    </source>
</reference>
<dbReference type="EMBL" id="JAQQWL010000004">
    <property type="protein sequence ID" value="KAK8076250.1"/>
    <property type="molecule type" value="Genomic_DNA"/>
</dbReference>
<dbReference type="GeneID" id="92087994"/>
<proteinExistence type="predicted"/>
<evidence type="ECO:0000313" key="2">
    <source>
        <dbReference type="EMBL" id="KAK8076250.1"/>
    </source>
</evidence>
<dbReference type="Proteomes" id="UP001480595">
    <property type="component" value="Unassembled WGS sequence"/>
</dbReference>
<gene>
    <name evidence="2" type="ORF">PG994_003522</name>
</gene>
<evidence type="ECO:0008006" key="4">
    <source>
        <dbReference type="Google" id="ProtNLM"/>
    </source>
</evidence>
<evidence type="ECO:0000256" key="1">
    <source>
        <dbReference type="SAM" id="SignalP"/>
    </source>
</evidence>
<accession>A0ABR1W1G0</accession>
<feature type="chain" id="PRO_5046854915" description="Secreted protein" evidence="1">
    <location>
        <begin position="22"/>
        <end position="82"/>
    </location>
</feature>
<evidence type="ECO:0000313" key="3">
    <source>
        <dbReference type="Proteomes" id="UP001480595"/>
    </source>
</evidence>
<sequence>MARFSLLSILLCALMAMLARGDRGKVDIWSSKCYTGAAIVSQVLTAFCSPKTPMGPPWICSQLNLNHCYAFTSERGIHGKDE</sequence>
<comment type="caution">
    <text evidence="2">The sequence shown here is derived from an EMBL/GenBank/DDBJ whole genome shotgun (WGS) entry which is preliminary data.</text>
</comment>